<dbReference type="InterPro" id="IPR001599">
    <property type="entry name" value="Macroglobln_a2"/>
</dbReference>
<dbReference type="Gene3D" id="1.50.10.20">
    <property type="match status" value="1"/>
</dbReference>
<sequence length="2036" mass="232044">MKHIVTLITILLFSQMAPSQQNKESFETLWQQVEKLEREALTKSALKTVNSISEKAKKEKNAPQIVKALLYTSKYAMILEEDAQLNIVNDFKREIDQTEFPAKNVLENYLANLYWQFFQQNRYRFYNRSKTDVKVDSVDFRTWDLTTLFQEIDTHFERSLENESQLKTVSVSSFNAILHRQKGSEDYRPTLFDLLAQNALTFCSTNENSITRPADKFEIDNPAFLSHGDAFTQLNIETADNTSLQAKALCIFQQLLALHLPSTHPYRFAEVNIQRLKFVYQHAVFENKDERYLEELKNGASTVKGKPAAGLYLYEQAVLLNQQGNTYQPKTNEDKRWKTKAALELCEQVIKEIPESRGAEKCKALKTQILSRSVQLTTERHIPINKTGRLLVNYKNYNGLQLTARRITEKQWNILEDLYPKEKKLAFIKKLSIVKTWEGTLKNENDYQSHSTEISLPPLDNGEYIILAEPKDETDKTFAYTQVQATNLALVETQTETHQEYQVVHRNNGTPIAGATLTFRYRLNYDGKRLRKTLVSDKTGMVSIQRAEKEWSDVSITVTHEKDTAFYSNYYLYRGYDQNTPSPSYPCFLFTDRSVYRPGQALYFKGIALKRAQESSAILANTTVSVTLKDVNGQAVNTTDFKTNEYGSFSGEFILPSNGLTGQFSLQARSKAYNLNGYANFSVEEYKRPKFETSFEPITESYKVNDSVIVTGTATAYAGSSITDAKVSYRVKRSVYYPRWYYWRYSYRNTTPQEIAFGETKTDGSGAYSINFKALPDNTTDKKNLPTFNYEVTADVTDINGETHSTTTFVTVGYHTMTANMMLPNPLDKENKDQKLFIATNNLNGQFTPAKGTVKMYKLKAPEQVLRPRKWAAPDYAGFTKSEFEELYPNDAFTNEHDASTWEKGALVWQSDFDTGKSKELTLGNIRRWVSGKYMLELVSKDKFGQEVKDVLETTLFSPNDQKLADNQLFKITTDKNSYTPGDKAKVTLFSNAENIAVTVAIEKNHKILDTKIIRLNKNSASFTVPVRAEDMGGFAISYSYAVYNHFESGTLNIQVPYPSTDLQIETLTFRDKLQPGTDETWSFKIKGPKGDKVAAELLASMYDASLDAFRGHYWSFNPLVKPTYYSYRRVNARRCFTNSSFTAYQDNESFGYSNPSFDSFNWFGFYFGNTVRIRGYASGVTSRMMKKGAPGATTEMMMDDVALEESVAGAPIEADISFRLESKANPLGPERPEEQNKNNKKEEIQIRKNLQETAFFFPQLQTNAEGSISFSFTTPEALTKWNLQLLAHTKNLESSYRTLQTVTQKELMVTPNAPRFLREGDEIVISSKITNLTEKTLSGVARLQLIDAITGKDISGDLMSSPLSGELEGAFKVDSMGNTQVSWRLQIPENIQAVQYTVTAKAGGFSDGEQNLLPVLTNRMLVTETLPMWVRSKQTKTFTLDKLKTTRSTTLKHHKLTLEVTSNPAWYAVQALPYLMEYPYECNEQTFSKYYANALASHIANSNPRIQAVFKQWANSDALLSNLEKNEELKSLLIQETLWLRDAQSETEQKKRIALLFNLDKMKNEQTTALNKLRQNQKGSGAWAWFNGGPDSRFVTQHIIAGMGHLKQLNVTLSPSSVLRPGSVEALNGNMLQKAIQYLDAQFVEEYQQMKKYATNINDDHLSQTQIHYLYMRSFFKDIKTSKKVNDIQDYYKGQARKYWKNKGLYAKGMLALIMHRSADTETSEKILRALEENSITSDELGMYWRENTSSWHWYQAPIETQALLIEAFAEIHPNDIKTIDNLKIWLLKNKQTNQWKTTKATTEAVYALLLQGSDWLSVTDAVAILVGGEKIEPAKLENVKVEAGTGYYKTAWNGSEVQPKMAEVQISKKGDGIAWGALYWQYFEDLDKITSAETPLKLKKKLFLKKNTATGEEISEITNNTSLNVGDLVRVRIELRADRPMEFVHMKDMRAAGFEPVNVISRYKWQDGLGYYEATKDASTNFFFDYLPKGVYVFEYDVRVNNAGNFSNGITTIQSMYAPEFSSHSEGVRVLVEE</sequence>
<comment type="caution">
    <text evidence="4">The sequence shown here is derived from an EMBL/GenBank/DDBJ whole genome shotgun (WGS) entry which is preliminary data.</text>
</comment>
<dbReference type="Pfam" id="PF00207">
    <property type="entry name" value="A2M"/>
    <property type="match status" value="1"/>
</dbReference>
<dbReference type="InterPro" id="IPR002890">
    <property type="entry name" value="MG2"/>
</dbReference>
<dbReference type="SUPFAM" id="SSF48239">
    <property type="entry name" value="Terpenoid cyclases/Protein prenyltransferases"/>
    <property type="match status" value="1"/>
</dbReference>
<evidence type="ECO:0000259" key="3">
    <source>
        <dbReference type="SMART" id="SM01360"/>
    </source>
</evidence>
<dbReference type="InterPro" id="IPR008930">
    <property type="entry name" value="Terpenoid_cyclase/PrenylTrfase"/>
</dbReference>
<dbReference type="Pfam" id="PF07703">
    <property type="entry name" value="A2M_BRD"/>
    <property type="match status" value="1"/>
</dbReference>
<dbReference type="EMBL" id="JBHTHY010000003">
    <property type="protein sequence ID" value="MFD0796659.1"/>
    <property type="molecule type" value="Genomic_DNA"/>
</dbReference>
<evidence type="ECO:0000313" key="4">
    <source>
        <dbReference type="EMBL" id="MFD0796659.1"/>
    </source>
</evidence>
<reference evidence="5" key="1">
    <citation type="journal article" date="2019" name="Int. J. Syst. Evol. Microbiol.">
        <title>The Global Catalogue of Microorganisms (GCM) 10K type strain sequencing project: providing services to taxonomists for standard genome sequencing and annotation.</title>
        <authorList>
            <consortium name="The Broad Institute Genomics Platform"/>
            <consortium name="The Broad Institute Genome Sequencing Center for Infectious Disease"/>
            <person name="Wu L."/>
            <person name="Ma J."/>
        </authorList>
    </citation>
    <scope>NUCLEOTIDE SEQUENCE [LARGE SCALE GENOMIC DNA]</scope>
    <source>
        <strain evidence="5">CCUG 61948</strain>
    </source>
</reference>
<gene>
    <name evidence="4" type="ORF">ACFQZJ_04250</name>
</gene>
<dbReference type="RefSeq" id="WP_379932546.1">
    <property type="nucleotide sequence ID" value="NZ_JBHTHY010000003.1"/>
</dbReference>
<dbReference type="Gene3D" id="2.60.40.1930">
    <property type="match status" value="1"/>
</dbReference>
<dbReference type="Pfam" id="PF17973">
    <property type="entry name" value="bMG10"/>
    <property type="match status" value="1"/>
</dbReference>
<dbReference type="SMART" id="SM01360">
    <property type="entry name" value="A2M"/>
    <property type="match status" value="1"/>
</dbReference>
<comment type="similarity">
    <text evidence="1">Belongs to the protease inhibitor I39 (alpha-2-macroglobulin) family. Bacterial alpha-2-macroglobulin subfamily.</text>
</comment>
<protein>
    <submittedName>
        <fullName evidence="4">Alpha-2-macroglobulin</fullName>
    </submittedName>
</protein>
<evidence type="ECO:0000256" key="1">
    <source>
        <dbReference type="ARBA" id="ARBA00010556"/>
    </source>
</evidence>
<dbReference type="Proteomes" id="UP001597012">
    <property type="component" value="Unassembled WGS sequence"/>
</dbReference>
<proteinExistence type="inferred from homology"/>
<accession>A0ABW3B0W9</accession>
<feature type="domain" description="Alpha-2-macroglobulin" evidence="3">
    <location>
        <begin position="1254"/>
        <end position="1344"/>
    </location>
</feature>
<dbReference type="Pfam" id="PF01835">
    <property type="entry name" value="MG2"/>
    <property type="match status" value="1"/>
</dbReference>
<dbReference type="SMART" id="SM01359">
    <property type="entry name" value="A2M_N_2"/>
    <property type="match status" value="1"/>
</dbReference>
<organism evidence="4 5">
    <name type="scientific">Maribacter chungangensis</name>
    <dbReference type="NCBI Taxonomy" id="1069117"/>
    <lineage>
        <taxon>Bacteria</taxon>
        <taxon>Pseudomonadati</taxon>
        <taxon>Bacteroidota</taxon>
        <taxon>Flavobacteriia</taxon>
        <taxon>Flavobacteriales</taxon>
        <taxon>Flavobacteriaceae</taxon>
        <taxon>Maribacter</taxon>
    </lineage>
</organism>
<dbReference type="PANTHER" id="PTHR40094:SF1">
    <property type="entry name" value="UBIQUITIN DOMAIN-CONTAINING PROTEIN"/>
    <property type="match status" value="1"/>
</dbReference>
<dbReference type="InterPro" id="IPR051802">
    <property type="entry name" value="YfhM-like"/>
</dbReference>
<keyword evidence="5" id="KW-1185">Reference proteome</keyword>
<dbReference type="PANTHER" id="PTHR40094">
    <property type="entry name" value="ALPHA-2-MACROGLOBULIN HOMOLOG"/>
    <property type="match status" value="1"/>
</dbReference>
<dbReference type="InterPro" id="IPR011625">
    <property type="entry name" value="A2M_N_BRD"/>
</dbReference>
<dbReference type="InterPro" id="IPR041246">
    <property type="entry name" value="Bact_MG10"/>
</dbReference>
<evidence type="ECO:0000313" key="5">
    <source>
        <dbReference type="Proteomes" id="UP001597012"/>
    </source>
</evidence>
<dbReference type="SMART" id="SM01419">
    <property type="entry name" value="Thiol-ester_cl"/>
    <property type="match status" value="1"/>
</dbReference>
<name>A0ABW3B0W9_9FLAO</name>
<evidence type="ECO:0000259" key="2">
    <source>
        <dbReference type="SMART" id="SM01359"/>
    </source>
</evidence>
<dbReference type="InterPro" id="IPR047565">
    <property type="entry name" value="Alpha-macroglob_thiol-ester_cl"/>
</dbReference>
<feature type="domain" description="Alpha-2-macroglobulin bait region" evidence="2">
    <location>
        <begin position="970"/>
        <end position="1110"/>
    </location>
</feature>